<dbReference type="PANTHER" id="PTHR42812">
    <property type="entry name" value="BETA-XYLOSIDASE"/>
    <property type="match status" value="1"/>
</dbReference>
<protein>
    <submittedName>
        <fullName evidence="9">Glycosyl hydrolase</fullName>
    </submittedName>
</protein>
<feature type="signal peptide" evidence="7">
    <location>
        <begin position="1"/>
        <end position="21"/>
    </location>
</feature>
<feature type="active site" description="Proton acceptor" evidence="4">
    <location>
        <position position="48"/>
    </location>
</feature>
<proteinExistence type="inferred from homology"/>
<feature type="domain" description="Beta-xylosidase C-terminal Concanavalin A-like" evidence="8">
    <location>
        <begin position="374"/>
        <end position="561"/>
    </location>
</feature>
<dbReference type="Gene3D" id="2.60.120.200">
    <property type="match status" value="1"/>
</dbReference>
<evidence type="ECO:0000256" key="6">
    <source>
        <dbReference type="RuleBase" id="RU361187"/>
    </source>
</evidence>
<dbReference type="InterPro" id="IPR041542">
    <property type="entry name" value="GH43_C2"/>
</dbReference>
<dbReference type="GO" id="GO:0005975">
    <property type="term" value="P:carbohydrate metabolic process"/>
    <property type="evidence" value="ECO:0007669"/>
    <property type="project" value="InterPro"/>
</dbReference>
<dbReference type="Pfam" id="PF04616">
    <property type="entry name" value="Glyco_hydro_43"/>
    <property type="match status" value="1"/>
</dbReference>
<evidence type="ECO:0000256" key="2">
    <source>
        <dbReference type="ARBA" id="ARBA00022801"/>
    </source>
</evidence>
<reference evidence="9" key="1">
    <citation type="journal article" date="2021" name="Nat. Commun.">
        <title>Genetic determinants of endophytism in the Arabidopsis root mycobiome.</title>
        <authorList>
            <person name="Mesny F."/>
            <person name="Miyauchi S."/>
            <person name="Thiergart T."/>
            <person name="Pickel B."/>
            <person name="Atanasova L."/>
            <person name="Karlsson M."/>
            <person name="Huettel B."/>
            <person name="Barry K.W."/>
            <person name="Haridas S."/>
            <person name="Chen C."/>
            <person name="Bauer D."/>
            <person name="Andreopoulos W."/>
            <person name="Pangilinan J."/>
            <person name="LaButti K."/>
            <person name="Riley R."/>
            <person name="Lipzen A."/>
            <person name="Clum A."/>
            <person name="Drula E."/>
            <person name="Henrissat B."/>
            <person name="Kohler A."/>
            <person name="Grigoriev I.V."/>
            <person name="Martin F.M."/>
            <person name="Hacquard S."/>
        </authorList>
    </citation>
    <scope>NUCLEOTIDE SEQUENCE</scope>
    <source>
        <strain evidence="9">MPI-CAGE-AT-0147</strain>
    </source>
</reference>
<keyword evidence="7" id="KW-0732">Signal</keyword>
<evidence type="ECO:0000256" key="7">
    <source>
        <dbReference type="SAM" id="SignalP"/>
    </source>
</evidence>
<dbReference type="GO" id="GO:0004553">
    <property type="term" value="F:hydrolase activity, hydrolyzing O-glycosyl compounds"/>
    <property type="evidence" value="ECO:0007669"/>
    <property type="project" value="InterPro"/>
</dbReference>
<sequence>MAKPLLLFISCAIWIINSAWAATLTPYQNPILPGWHSDPSCVHVKEWDDTTFCTTSSFLAFPGAPVYASKDLINWRLASNAYSRRDQIPGMLSSASGEQEGLFANTLRMHKGTMYLITLYVSLTQFKPVFLLFTTTNPFDDAAWTGPITVPNPGYKIDPDIFWDDDGSTYVASSGLYLQKVDLKTGKSTDAVSLWNGTGGLNIEGPHIYKKDGWYYLLAAEGGTEMNHSVTMARSRDIFGPYESNPKNPVLTNRGTDEYFQTVGHTDLFQDGSGNWWGCALSTRSGPDWTIYPMGRETVLFPVSWPKGKWPTMAPVRGHMTGPLPPPNRNVPSSGAWVEASDKDLPHGREIPRHFIHWRPPPDRSDIYEVVSNRNKRAFSLKASWANLTAHPNYSATDGQTFMARRQSHTAFSFSVHVDAKLKKLAQETGISVFLTSHQHIDLSIVMLPGRGNKVSPHLQLRTEVVGKPGAKAPKTAVIPVPKHWRNEPIRLTVTGDEKRFYFLASRGSDKHFYDSKHMGSVSAAVVSGGSGPFTGTLLGAYATTNGGSSTFKSHISRWTYTPISQKVE</sequence>
<keyword evidence="3 6" id="KW-0326">Glycosidase</keyword>
<dbReference type="CDD" id="cd18833">
    <property type="entry name" value="GH43_PcXyl-like"/>
    <property type="match status" value="1"/>
</dbReference>
<organism evidence="9 10">
    <name type="scientific">Dactylonectria macrodidyma</name>
    <dbReference type="NCBI Taxonomy" id="307937"/>
    <lineage>
        <taxon>Eukaryota</taxon>
        <taxon>Fungi</taxon>
        <taxon>Dikarya</taxon>
        <taxon>Ascomycota</taxon>
        <taxon>Pezizomycotina</taxon>
        <taxon>Sordariomycetes</taxon>
        <taxon>Hypocreomycetidae</taxon>
        <taxon>Hypocreales</taxon>
        <taxon>Nectriaceae</taxon>
        <taxon>Dactylonectria</taxon>
    </lineage>
</organism>
<dbReference type="InterPro" id="IPR006710">
    <property type="entry name" value="Glyco_hydro_43"/>
</dbReference>
<keyword evidence="2 6" id="KW-0378">Hydrolase</keyword>
<dbReference type="AlphaFoldDB" id="A0A9P9I991"/>
<evidence type="ECO:0000256" key="4">
    <source>
        <dbReference type="PIRSR" id="PIRSR606710-1"/>
    </source>
</evidence>
<keyword evidence="10" id="KW-1185">Reference proteome</keyword>
<evidence type="ECO:0000313" key="9">
    <source>
        <dbReference type="EMBL" id="KAH7111199.1"/>
    </source>
</evidence>
<feature type="chain" id="PRO_5040401281" evidence="7">
    <location>
        <begin position="22"/>
        <end position="569"/>
    </location>
</feature>
<dbReference type="Pfam" id="PF17851">
    <property type="entry name" value="GH43_C2"/>
    <property type="match status" value="1"/>
</dbReference>
<dbReference type="Proteomes" id="UP000738349">
    <property type="component" value="Unassembled WGS sequence"/>
</dbReference>
<dbReference type="InterPro" id="IPR013320">
    <property type="entry name" value="ConA-like_dom_sf"/>
</dbReference>
<dbReference type="SUPFAM" id="SSF75005">
    <property type="entry name" value="Arabinanase/levansucrase/invertase"/>
    <property type="match status" value="1"/>
</dbReference>
<name>A0A9P9I991_9HYPO</name>
<evidence type="ECO:0000256" key="1">
    <source>
        <dbReference type="ARBA" id="ARBA00009865"/>
    </source>
</evidence>
<dbReference type="SUPFAM" id="SSF49899">
    <property type="entry name" value="Concanavalin A-like lectins/glucanases"/>
    <property type="match status" value="1"/>
</dbReference>
<dbReference type="OrthoDB" id="2139957at2759"/>
<dbReference type="InterPro" id="IPR023296">
    <property type="entry name" value="Glyco_hydro_beta-prop_sf"/>
</dbReference>
<dbReference type="PANTHER" id="PTHR42812:SF17">
    <property type="entry name" value="BETA-XYLOSIDASE C-TERMINAL CONCANAVALIN A-LIKE DOMAIN-CONTAINING PROTEIN-RELATED"/>
    <property type="match status" value="1"/>
</dbReference>
<feature type="site" description="Important for catalytic activity, responsible for pKa modulation of the active site Glu and correct orientation of both the proton donor and substrate" evidence="5">
    <location>
        <position position="158"/>
    </location>
</feature>
<gene>
    <name evidence="9" type="ORF">EDB81DRAFT_894466</name>
</gene>
<comment type="similarity">
    <text evidence="1 6">Belongs to the glycosyl hydrolase 43 family.</text>
</comment>
<evidence type="ECO:0000259" key="8">
    <source>
        <dbReference type="Pfam" id="PF17851"/>
    </source>
</evidence>
<evidence type="ECO:0000313" key="10">
    <source>
        <dbReference type="Proteomes" id="UP000738349"/>
    </source>
</evidence>
<dbReference type="Gene3D" id="2.115.10.20">
    <property type="entry name" value="Glycosyl hydrolase domain, family 43"/>
    <property type="match status" value="1"/>
</dbReference>
<accession>A0A9P9I991</accession>
<dbReference type="EMBL" id="JAGMUV010000042">
    <property type="protein sequence ID" value="KAH7111199.1"/>
    <property type="molecule type" value="Genomic_DNA"/>
</dbReference>
<dbReference type="InterPro" id="IPR051795">
    <property type="entry name" value="Glycosyl_Hydrlase_43"/>
</dbReference>
<evidence type="ECO:0000256" key="5">
    <source>
        <dbReference type="PIRSR" id="PIRSR606710-2"/>
    </source>
</evidence>
<feature type="active site" description="Proton donor" evidence="4">
    <location>
        <position position="204"/>
    </location>
</feature>
<evidence type="ECO:0000256" key="3">
    <source>
        <dbReference type="ARBA" id="ARBA00023295"/>
    </source>
</evidence>
<comment type="caution">
    <text evidence="9">The sequence shown here is derived from an EMBL/GenBank/DDBJ whole genome shotgun (WGS) entry which is preliminary data.</text>
</comment>